<feature type="compositionally biased region" description="Basic residues" evidence="1">
    <location>
        <begin position="475"/>
        <end position="495"/>
    </location>
</feature>
<dbReference type="EMBL" id="ML986485">
    <property type="protein sequence ID" value="KAF2280061.1"/>
    <property type="molecule type" value="Genomic_DNA"/>
</dbReference>
<dbReference type="RefSeq" id="XP_033657599.1">
    <property type="nucleotide sequence ID" value="XM_033792960.1"/>
</dbReference>
<dbReference type="OrthoDB" id="3792198at2759"/>
<accession>A0A6A6JTY1</accession>
<dbReference type="AlphaFoldDB" id="A0A6A6JTY1"/>
<sequence length="953" mass="106913">MAYIDMQTLEDEVDWSDGTLDSPPARPGLASLSGAVQPIKLRETTVEQKTMTSPPALPDYLQQLLDGSREVPKPIRSVPAASLNHNTKIPQSNQNNDQFLEDAILYQANQRVYEATFIKTFVAHALDSNTLNLEAFASNPDALAVIKGYLQSVSENVAQLSDRIVWNTHYKTVNVLSKDSNKAVPFLDVDRFKKDLFGDYAPHRLDSVVQKLNQSWHRTGHRLGMVQYSALDYPLDKQGFARSPFQEIQEASRALMRYDATEMRMPKGRVFTLTPSKAVDSITGHGQRRTSAAVPPMHPTLQYGENRPAVKDGSREDIMSGVFGQYSTLTPATRRRSKSTRTRRVENDDNVPPRPSAMDTLHSFKEMFPDYNLTHLEAHLSKPTLGSLVLDRYKQQLAERGRRHPKESNKLPQDIGSIIAGAVSRNILKPPSPEVQSTIDRLARKQLSREFPTQLRTRIVSASHTSKGNRMDVLKRRRGRLQSRNKQANSKRKRVPSRERLSKRTRVVPEAGVLLQAEDDTGAENASNSHKKEEHPSGSKTLEPHQALPPEAYFEKKDENEQLAWRCGIKHPLGHYYNAGDRRACPGCNTNIEHQTHAVQMDFYMPSRTWFAQPAPDVLWKPQRRSGKPLKCLTRSHNSLGKEIFWEAVDAGATEDEARQRAVDFLAEYLKPKPKPERVSQPTPQPKTTPEPVVDLGPHPSGSTTMELGQSIPECAYFEKANRDEVVAWRCDSAHALGRYYMAGDKRSCPGCGSHIRGPGKRTLMDFYMPAGAVVRQETHGPVKWKPRRPYKRKTTSGERTLGLSHNQIAARKVWKAVDEEGLAYEEALAKAIRETDEELDRKYLKVEAREEDQEKEEDSEGLEDAEGVTDDEAMGEPQDEDQAMAYVEDGFYEAGYVGDDFKMDNAGHDPYLYTGGFARKAPAQQSAQPGTEVISLGDSSSDDDSTSGSDTE</sequence>
<gene>
    <name evidence="2" type="ORF">EI97DRAFT_109151</name>
</gene>
<reference evidence="2" key="1">
    <citation type="journal article" date="2020" name="Stud. Mycol.">
        <title>101 Dothideomycetes genomes: a test case for predicting lifestyles and emergence of pathogens.</title>
        <authorList>
            <person name="Haridas S."/>
            <person name="Albert R."/>
            <person name="Binder M."/>
            <person name="Bloem J."/>
            <person name="Labutti K."/>
            <person name="Salamov A."/>
            <person name="Andreopoulos B."/>
            <person name="Baker S."/>
            <person name="Barry K."/>
            <person name="Bills G."/>
            <person name="Bluhm B."/>
            <person name="Cannon C."/>
            <person name="Castanera R."/>
            <person name="Culley D."/>
            <person name="Daum C."/>
            <person name="Ezra D."/>
            <person name="Gonzalez J."/>
            <person name="Henrissat B."/>
            <person name="Kuo A."/>
            <person name="Liang C."/>
            <person name="Lipzen A."/>
            <person name="Lutzoni F."/>
            <person name="Magnuson J."/>
            <person name="Mondo S."/>
            <person name="Nolan M."/>
            <person name="Ohm R."/>
            <person name="Pangilinan J."/>
            <person name="Park H.-J."/>
            <person name="Ramirez L."/>
            <person name="Alfaro M."/>
            <person name="Sun H."/>
            <person name="Tritt A."/>
            <person name="Yoshinaga Y."/>
            <person name="Zwiers L.-H."/>
            <person name="Turgeon B."/>
            <person name="Goodwin S."/>
            <person name="Spatafora J."/>
            <person name="Crous P."/>
            <person name="Grigoriev I."/>
        </authorList>
    </citation>
    <scope>NUCLEOTIDE SEQUENCE</scope>
    <source>
        <strain evidence="2">CBS 379.55</strain>
    </source>
</reference>
<feature type="region of interest" description="Disordered" evidence="1">
    <location>
        <begin position="847"/>
        <end position="884"/>
    </location>
</feature>
<feature type="region of interest" description="Disordered" evidence="1">
    <location>
        <begin position="280"/>
        <end position="312"/>
    </location>
</feature>
<evidence type="ECO:0000313" key="3">
    <source>
        <dbReference type="Proteomes" id="UP000800097"/>
    </source>
</evidence>
<protein>
    <submittedName>
        <fullName evidence="2">Uncharacterized protein</fullName>
    </submittedName>
</protein>
<feature type="region of interest" description="Disordered" evidence="1">
    <location>
        <begin position="921"/>
        <end position="953"/>
    </location>
</feature>
<name>A0A6A6JTY1_WESOR</name>
<feature type="compositionally biased region" description="Basic residues" evidence="1">
    <location>
        <begin position="333"/>
        <end position="342"/>
    </location>
</feature>
<feature type="compositionally biased region" description="Acidic residues" evidence="1">
    <location>
        <begin position="850"/>
        <end position="883"/>
    </location>
</feature>
<feature type="region of interest" description="Disordered" evidence="1">
    <location>
        <begin position="670"/>
        <end position="697"/>
    </location>
</feature>
<feature type="region of interest" description="Disordered" evidence="1">
    <location>
        <begin position="779"/>
        <end position="798"/>
    </location>
</feature>
<feature type="region of interest" description="Disordered" evidence="1">
    <location>
        <begin position="327"/>
        <end position="356"/>
    </location>
</feature>
<dbReference type="Proteomes" id="UP000800097">
    <property type="component" value="Unassembled WGS sequence"/>
</dbReference>
<proteinExistence type="predicted"/>
<feature type="compositionally biased region" description="Basic residues" evidence="1">
    <location>
        <begin position="783"/>
        <end position="795"/>
    </location>
</feature>
<keyword evidence="3" id="KW-1185">Reference proteome</keyword>
<feature type="region of interest" description="Disordered" evidence="1">
    <location>
        <begin position="462"/>
        <end position="545"/>
    </location>
</feature>
<organism evidence="2 3">
    <name type="scientific">Westerdykella ornata</name>
    <dbReference type="NCBI Taxonomy" id="318751"/>
    <lineage>
        <taxon>Eukaryota</taxon>
        <taxon>Fungi</taxon>
        <taxon>Dikarya</taxon>
        <taxon>Ascomycota</taxon>
        <taxon>Pezizomycotina</taxon>
        <taxon>Dothideomycetes</taxon>
        <taxon>Pleosporomycetidae</taxon>
        <taxon>Pleosporales</taxon>
        <taxon>Sporormiaceae</taxon>
        <taxon>Westerdykella</taxon>
    </lineage>
</organism>
<evidence type="ECO:0000313" key="2">
    <source>
        <dbReference type="EMBL" id="KAF2280061.1"/>
    </source>
</evidence>
<feature type="compositionally biased region" description="Acidic residues" evidence="1">
    <location>
        <begin position="941"/>
        <end position="953"/>
    </location>
</feature>
<dbReference type="GeneID" id="54546135"/>
<evidence type="ECO:0000256" key="1">
    <source>
        <dbReference type="SAM" id="MobiDB-lite"/>
    </source>
</evidence>